<dbReference type="GO" id="GO:0046872">
    <property type="term" value="F:metal ion binding"/>
    <property type="evidence" value="ECO:0007669"/>
    <property type="project" value="UniProtKB-KW"/>
</dbReference>
<organism evidence="6 7">
    <name type="scientific">Sterolibacterium denitrificans</name>
    <dbReference type="NCBI Taxonomy" id="157592"/>
    <lineage>
        <taxon>Bacteria</taxon>
        <taxon>Pseudomonadati</taxon>
        <taxon>Pseudomonadota</taxon>
        <taxon>Betaproteobacteria</taxon>
        <taxon>Nitrosomonadales</taxon>
        <taxon>Sterolibacteriaceae</taxon>
        <taxon>Sterolibacterium</taxon>
    </lineage>
</organism>
<dbReference type="GO" id="GO:0005737">
    <property type="term" value="C:cytoplasm"/>
    <property type="evidence" value="ECO:0007669"/>
    <property type="project" value="UniProtKB-SubCell"/>
</dbReference>
<feature type="domain" description="CP-type G" evidence="5">
    <location>
        <begin position="108"/>
        <end position="269"/>
    </location>
</feature>
<dbReference type="EMBL" id="LT837803">
    <property type="protein sequence ID" value="SMB30393.1"/>
    <property type="molecule type" value="Genomic_DNA"/>
</dbReference>
<dbReference type="CDD" id="cd01854">
    <property type="entry name" value="YjeQ_EngC"/>
    <property type="match status" value="1"/>
</dbReference>
<dbReference type="InterPro" id="IPR027417">
    <property type="entry name" value="P-loop_NTPase"/>
</dbReference>
<keyword evidence="7" id="KW-1185">Reference proteome</keyword>
<keyword evidence="3" id="KW-0963">Cytoplasm</keyword>
<dbReference type="SUPFAM" id="SSF52540">
    <property type="entry name" value="P-loop containing nucleoside triphosphate hydrolases"/>
    <property type="match status" value="1"/>
</dbReference>
<dbReference type="GO" id="GO:0042274">
    <property type="term" value="P:ribosomal small subunit biogenesis"/>
    <property type="evidence" value="ECO:0007669"/>
    <property type="project" value="UniProtKB-UniRule"/>
</dbReference>
<dbReference type="Gene3D" id="3.40.50.300">
    <property type="entry name" value="P-loop containing nucleotide triphosphate hydrolases"/>
    <property type="match status" value="1"/>
</dbReference>
<dbReference type="RefSeq" id="WP_083522831.1">
    <property type="nucleotide sequence ID" value="NZ_LFZK01000001.1"/>
</dbReference>
<feature type="binding site" evidence="3">
    <location>
        <position position="300"/>
    </location>
    <ligand>
        <name>Zn(2+)</name>
        <dbReference type="ChEBI" id="CHEBI:29105"/>
    </ligand>
</feature>
<keyword evidence="3 6" id="KW-0378">Hydrolase</keyword>
<proteinExistence type="inferred from homology"/>
<feature type="binding site" evidence="3">
    <location>
        <position position="293"/>
    </location>
    <ligand>
        <name>Zn(2+)</name>
        <dbReference type="ChEBI" id="CHEBI:29105"/>
    </ligand>
</feature>
<evidence type="ECO:0000313" key="6">
    <source>
        <dbReference type="EMBL" id="SMB30393.1"/>
    </source>
</evidence>
<dbReference type="HAMAP" id="MF_01820">
    <property type="entry name" value="GTPase_RsgA"/>
    <property type="match status" value="1"/>
</dbReference>
<evidence type="ECO:0000256" key="1">
    <source>
        <dbReference type="ARBA" id="ARBA00022741"/>
    </source>
</evidence>
<dbReference type="Gene3D" id="2.40.50.140">
    <property type="entry name" value="Nucleic acid-binding proteins"/>
    <property type="match status" value="1"/>
</dbReference>
<dbReference type="GO" id="GO:0005525">
    <property type="term" value="F:GTP binding"/>
    <property type="evidence" value="ECO:0007669"/>
    <property type="project" value="UniProtKB-UniRule"/>
</dbReference>
<dbReference type="InterPro" id="IPR004881">
    <property type="entry name" value="Ribosome_biogen_GTPase_RsgA"/>
</dbReference>
<name>A0A7Z7HSL5_9PROT</name>
<keyword evidence="1 3" id="KW-0547">Nucleotide-binding</keyword>
<comment type="subunit">
    <text evidence="3">Monomer. Associates with 30S ribosomal subunit, binds 16S rRNA.</text>
</comment>
<keyword evidence="3" id="KW-0862">Zinc</keyword>
<evidence type="ECO:0000256" key="2">
    <source>
        <dbReference type="ARBA" id="ARBA00023134"/>
    </source>
</evidence>
<evidence type="ECO:0000259" key="5">
    <source>
        <dbReference type="PROSITE" id="PS51721"/>
    </source>
</evidence>
<comment type="function">
    <text evidence="3">One of several proteins that assist in the late maturation steps of the functional core of the 30S ribosomal subunit. Helps release RbfA from mature subunits. May play a role in the assembly of ribosomal proteins into the subunit. Circularly permuted GTPase that catalyzes slow GTP hydrolysis, GTPase activity is stimulated by the 30S ribosomal subunit.</text>
</comment>
<comment type="similarity">
    <text evidence="3">Belongs to the TRAFAC class YlqF/YawG GTPase family. RsgA subfamily.</text>
</comment>
<feature type="binding site" evidence="3">
    <location>
        <position position="298"/>
    </location>
    <ligand>
        <name>Zn(2+)</name>
        <dbReference type="ChEBI" id="CHEBI:29105"/>
    </ligand>
</feature>
<comment type="subcellular location">
    <subcellularLocation>
        <location evidence="3">Cytoplasm</location>
    </subcellularLocation>
</comment>
<dbReference type="InterPro" id="IPR012340">
    <property type="entry name" value="NA-bd_OB-fold"/>
</dbReference>
<keyword evidence="3" id="KW-0694">RNA-binding</keyword>
<feature type="binding site" evidence="3">
    <location>
        <begin position="208"/>
        <end position="216"/>
    </location>
    <ligand>
        <name>GTP</name>
        <dbReference type="ChEBI" id="CHEBI:37565"/>
    </ligand>
</feature>
<dbReference type="PROSITE" id="PS51721">
    <property type="entry name" value="G_CP"/>
    <property type="match status" value="1"/>
</dbReference>
<dbReference type="InterPro" id="IPR030378">
    <property type="entry name" value="G_CP_dom"/>
</dbReference>
<keyword evidence="3" id="KW-0699">rRNA-binding</keyword>
<dbReference type="GO" id="GO:0019843">
    <property type="term" value="F:rRNA binding"/>
    <property type="evidence" value="ECO:0007669"/>
    <property type="project" value="UniProtKB-KW"/>
</dbReference>
<feature type="binding site" evidence="3">
    <location>
        <begin position="154"/>
        <end position="157"/>
    </location>
    <ligand>
        <name>GTP</name>
        <dbReference type="ChEBI" id="CHEBI:37565"/>
    </ligand>
</feature>
<dbReference type="PANTHER" id="PTHR32120:SF11">
    <property type="entry name" value="SMALL RIBOSOMAL SUBUNIT BIOGENESIS GTPASE RSGA 1, MITOCHONDRIAL-RELATED"/>
    <property type="match status" value="1"/>
</dbReference>
<dbReference type="Gene3D" id="1.10.40.50">
    <property type="entry name" value="Probable gtpase engc, domain 3"/>
    <property type="match status" value="1"/>
</dbReference>
<keyword evidence="3" id="KW-0690">Ribosome biogenesis</keyword>
<feature type="domain" description="EngC GTPase" evidence="4">
    <location>
        <begin position="115"/>
        <end position="267"/>
    </location>
</feature>
<dbReference type="AlphaFoldDB" id="A0A7Z7HSL5"/>
<sequence>MHSTHVFINALLSSQNRPDIVLSRVTDIFRSPQVTPSPPPATGLITAAFGRHYEIELADGQRITGYPRGKKSPYACGDRVELEHAADGQAQIRRHLPRASLLYRADAWRQKLIVANATQLVLVAATEPSFSDELLTRALVAAESQNLRSLIILNKTDLTAQLDAARARLAPLAALGYPVIELSAAQHPEAAARALQPHLAGQCSILVGQSGMGKSTLLNALIPGANATTREISAALDSGKHTTTHARLYRLPGASADAALIDSPGLQEFGLAHLTRGEIEQGFREFRPHLAACRFRDCHHRDEPGCAIKQAVDHGAIHPRRYELYLRLGQA</sequence>
<accession>A0A7Z7HSL5</accession>
<protein>
    <recommendedName>
        <fullName evidence="3">Small ribosomal subunit biogenesis GTPase RsgA</fullName>
        <ecNumber evidence="3">3.6.1.-</ecNumber>
    </recommendedName>
</protein>
<evidence type="ECO:0000313" key="7">
    <source>
        <dbReference type="Proteomes" id="UP000242886"/>
    </source>
</evidence>
<comment type="cofactor">
    <cofactor evidence="3">
        <name>Zn(2+)</name>
        <dbReference type="ChEBI" id="CHEBI:29105"/>
    </cofactor>
    <text evidence="3">Binds 1 zinc ion per subunit.</text>
</comment>
<dbReference type="NCBIfam" id="TIGR00157">
    <property type="entry name" value="ribosome small subunit-dependent GTPase A"/>
    <property type="match status" value="1"/>
</dbReference>
<dbReference type="InterPro" id="IPR010914">
    <property type="entry name" value="RsgA_GTPase_dom"/>
</dbReference>
<evidence type="ECO:0000259" key="4">
    <source>
        <dbReference type="PROSITE" id="PS50936"/>
    </source>
</evidence>
<dbReference type="PROSITE" id="PS50936">
    <property type="entry name" value="ENGC_GTPASE"/>
    <property type="match status" value="1"/>
</dbReference>
<keyword evidence="2 3" id="KW-0342">GTP-binding</keyword>
<keyword evidence="3" id="KW-0479">Metal-binding</keyword>
<dbReference type="EC" id="3.6.1.-" evidence="3"/>
<reference evidence="6" key="1">
    <citation type="submission" date="2017-03" db="EMBL/GenBank/DDBJ databases">
        <authorList>
            <consortium name="AG Boll"/>
        </authorList>
    </citation>
    <scope>NUCLEOTIDE SEQUENCE [LARGE SCALE GENOMIC DNA]</scope>
    <source>
        <strain evidence="6">Chol</strain>
    </source>
</reference>
<evidence type="ECO:0000256" key="3">
    <source>
        <dbReference type="HAMAP-Rule" id="MF_01820"/>
    </source>
</evidence>
<dbReference type="PANTHER" id="PTHR32120">
    <property type="entry name" value="SMALL RIBOSOMAL SUBUNIT BIOGENESIS GTPASE RSGA"/>
    <property type="match status" value="1"/>
</dbReference>
<dbReference type="Proteomes" id="UP000242886">
    <property type="component" value="Chromosome SDENCHOL"/>
</dbReference>
<gene>
    <name evidence="3 6" type="primary">rsgA</name>
    <name evidence="6" type="ORF">SDENCHOL_20978</name>
</gene>
<dbReference type="Pfam" id="PF03193">
    <property type="entry name" value="RsgA_GTPase"/>
    <property type="match status" value="1"/>
</dbReference>
<feature type="binding site" evidence="3">
    <location>
        <position position="306"/>
    </location>
    <ligand>
        <name>Zn(2+)</name>
        <dbReference type="ChEBI" id="CHEBI:29105"/>
    </ligand>
</feature>
<dbReference type="OrthoDB" id="9809485at2"/>
<dbReference type="GO" id="GO:0003924">
    <property type="term" value="F:GTPase activity"/>
    <property type="evidence" value="ECO:0007669"/>
    <property type="project" value="UniProtKB-UniRule"/>
</dbReference>